<evidence type="ECO:0000256" key="1">
    <source>
        <dbReference type="ARBA" id="ARBA00001947"/>
    </source>
</evidence>
<evidence type="ECO:0000313" key="14">
    <source>
        <dbReference type="Proteomes" id="UP000709466"/>
    </source>
</evidence>
<comment type="similarity">
    <text evidence="12">Belongs to the LpxC family.</text>
</comment>
<accession>A0ABX0VWK2</accession>
<feature type="binding site" evidence="12">
    <location>
        <position position="77"/>
    </location>
    <ligand>
        <name>Zn(2+)</name>
        <dbReference type="ChEBI" id="CHEBI:29105"/>
    </ligand>
</feature>
<protein>
    <recommendedName>
        <fullName evidence="4 12">UDP-3-O-acyl-N-acetylglucosamine deacetylase</fullName>
        <shortName evidence="12">UDP-3-O-acyl-GlcNAc deacetylase</shortName>
        <ecNumber evidence="4 12">3.5.1.108</ecNumber>
    </recommendedName>
    <alternativeName>
        <fullName evidence="12">UDP-3-O-[R-3-hydroxymyristoyl]-N-acetylglucosamine deacetylase</fullName>
    </alternativeName>
</protein>
<feature type="binding site" evidence="12">
    <location>
        <position position="238"/>
    </location>
    <ligand>
        <name>Zn(2+)</name>
        <dbReference type="ChEBI" id="CHEBI:29105"/>
    </ligand>
</feature>
<evidence type="ECO:0000313" key="13">
    <source>
        <dbReference type="EMBL" id="NIY72471.1"/>
    </source>
</evidence>
<keyword evidence="5 12" id="KW-0444">Lipid biosynthesis</keyword>
<organism evidence="13 14">
    <name type="scientific">Marivivens donghaensis</name>
    <dbReference type="NCBI Taxonomy" id="1699413"/>
    <lineage>
        <taxon>Bacteria</taxon>
        <taxon>Pseudomonadati</taxon>
        <taxon>Pseudomonadota</taxon>
        <taxon>Alphaproteobacteria</taxon>
        <taxon>Rhodobacterales</taxon>
        <taxon>Paracoccaceae</taxon>
        <taxon>Marivivens group</taxon>
        <taxon>Marivivens</taxon>
    </lineage>
</organism>
<feature type="active site" description="Proton donor" evidence="12">
    <location>
        <position position="261"/>
    </location>
</feature>
<evidence type="ECO:0000256" key="8">
    <source>
        <dbReference type="ARBA" id="ARBA00022801"/>
    </source>
</evidence>
<dbReference type="InterPro" id="IPR004463">
    <property type="entry name" value="UDP-acyl_GlcNac_deAcase"/>
</dbReference>
<dbReference type="Proteomes" id="UP000709466">
    <property type="component" value="Unassembled WGS sequence"/>
</dbReference>
<dbReference type="EMBL" id="JAATOP010000005">
    <property type="protein sequence ID" value="NIY72471.1"/>
    <property type="molecule type" value="Genomic_DNA"/>
</dbReference>
<dbReference type="PANTHER" id="PTHR33694:SF1">
    <property type="entry name" value="UDP-3-O-ACYL-N-ACETYLGLUCOSAMINE DEACETYLASE 1, MITOCHONDRIAL-RELATED"/>
    <property type="match status" value="1"/>
</dbReference>
<dbReference type="InterPro" id="IPR011334">
    <property type="entry name" value="UDP-acyl_GlcNac_deAcase_C"/>
</dbReference>
<evidence type="ECO:0000256" key="3">
    <source>
        <dbReference type="ARBA" id="ARBA00005002"/>
    </source>
</evidence>
<evidence type="ECO:0000256" key="12">
    <source>
        <dbReference type="HAMAP-Rule" id="MF_00388"/>
    </source>
</evidence>
<dbReference type="InterPro" id="IPR015870">
    <property type="entry name" value="UDP-acyl_N-AcGlcN_deAcase_N"/>
</dbReference>
<proteinExistence type="inferred from homology"/>
<dbReference type="PANTHER" id="PTHR33694">
    <property type="entry name" value="UDP-3-O-ACYL-N-ACETYLGLUCOSAMINE DEACETYLASE 1, MITOCHONDRIAL-RELATED"/>
    <property type="match status" value="1"/>
</dbReference>
<dbReference type="HAMAP" id="MF_00388">
    <property type="entry name" value="LpxC"/>
    <property type="match status" value="1"/>
</dbReference>
<gene>
    <name evidence="12" type="primary">lpxC</name>
    <name evidence="13" type="ORF">HCZ30_08485</name>
</gene>
<keyword evidence="7 12" id="KW-0479">Metal-binding</keyword>
<dbReference type="GO" id="GO:0103117">
    <property type="term" value="F:UDP-3-O-acyl-N-acetylglucosamine deacetylase activity"/>
    <property type="evidence" value="ECO:0007669"/>
    <property type="project" value="UniProtKB-EC"/>
</dbReference>
<dbReference type="SUPFAM" id="SSF54211">
    <property type="entry name" value="Ribosomal protein S5 domain 2-like"/>
    <property type="match status" value="2"/>
</dbReference>
<keyword evidence="10 12" id="KW-0443">Lipid metabolism</keyword>
<comment type="caution">
    <text evidence="13">The sequence shown here is derived from an EMBL/GenBank/DDBJ whole genome shotgun (WGS) entry which is preliminary data.</text>
</comment>
<dbReference type="Pfam" id="PF03331">
    <property type="entry name" value="LpxC"/>
    <property type="match status" value="1"/>
</dbReference>
<keyword evidence="6 12" id="KW-0441">Lipid A biosynthesis</keyword>
<evidence type="ECO:0000256" key="2">
    <source>
        <dbReference type="ARBA" id="ARBA00002923"/>
    </source>
</evidence>
<evidence type="ECO:0000256" key="9">
    <source>
        <dbReference type="ARBA" id="ARBA00022833"/>
    </source>
</evidence>
<comment type="pathway">
    <text evidence="3 12">Glycolipid biosynthesis; lipid IV(A) biosynthesis; lipid IV(A) from (3R)-3-hydroxytetradecanoyl-[acyl-carrier-protein] and UDP-N-acetyl-alpha-D-glucosamine: step 2/6.</text>
</comment>
<keyword evidence="14" id="KW-1185">Reference proteome</keyword>
<dbReference type="RefSeq" id="WP_167637864.1">
    <property type="nucleotide sequence ID" value="NZ_JAATOP010000005.1"/>
</dbReference>
<dbReference type="Gene3D" id="3.30.230.20">
    <property type="entry name" value="lpxc deacetylase, domain 1"/>
    <property type="match status" value="1"/>
</dbReference>
<comment type="function">
    <text evidence="2 12">Catalyzes the hydrolysis of UDP-3-O-myristoyl-N-acetylglucosamine to form UDP-3-O-myristoylglucosamine and acetate, the committed step in lipid A biosynthesis.</text>
</comment>
<dbReference type="NCBIfam" id="TIGR00325">
    <property type="entry name" value="lpxC"/>
    <property type="match status" value="1"/>
</dbReference>
<evidence type="ECO:0000256" key="5">
    <source>
        <dbReference type="ARBA" id="ARBA00022516"/>
    </source>
</evidence>
<sequence length="305" mass="32251">MQKTLNELVTLDGVGLHSGKPARLVLNPAPAGHGIVFRRSDLTADNEIAALWSNVNQEPLNTRLVNEAGVSVATIEHLMAALAGTGINNVLVEIDGPEVPILDGSAAPFVKAIMTTGIKRQPAPLRVIEVLDTIEVLNGDAVARLSPATSLQIDFSIEFPDEAIGAQAKQLNMANGAFVRELCDSRTFCRNSDVIAMHKAGLALGGSLDNAVVVEGDQVLTPGGLRHDDEAVRHKMLDALGDLYTAGAPIIGRYTGVRAGHALTNKLLRAMFDTPGAWRWVHCDATLSSRLPGVGVRLTDLAAVA</sequence>
<dbReference type="InterPro" id="IPR020568">
    <property type="entry name" value="Ribosomal_Su5_D2-typ_SF"/>
</dbReference>
<keyword evidence="9 12" id="KW-0862">Zinc</keyword>
<evidence type="ECO:0000256" key="7">
    <source>
        <dbReference type="ARBA" id="ARBA00022723"/>
    </source>
</evidence>
<keyword evidence="8 12" id="KW-0378">Hydrolase</keyword>
<comment type="catalytic activity">
    <reaction evidence="11 12">
        <text>a UDP-3-O-[(3R)-3-hydroxyacyl]-N-acetyl-alpha-D-glucosamine + H2O = a UDP-3-O-[(3R)-3-hydroxyacyl]-alpha-D-glucosamine + acetate</text>
        <dbReference type="Rhea" id="RHEA:67816"/>
        <dbReference type="ChEBI" id="CHEBI:15377"/>
        <dbReference type="ChEBI" id="CHEBI:30089"/>
        <dbReference type="ChEBI" id="CHEBI:137740"/>
        <dbReference type="ChEBI" id="CHEBI:173225"/>
        <dbReference type="EC" id="3.5.1.108"/>
    </reaction>
</comment>
<feature type="binding site" evidence="12">
    <location>
        <position position="234"/>
    </location>
    <ligand>
        <name>Zn(2+)</name>
        <dbReference type="ChEBI" id="CHEBI:29105"/>
    </ligand>
</feature>
<evidence type="ECO:0000256" key="4">
    <source>
        <dbReference type="ARBA" id="ARBA00012745"/>
    </source>
</evidence>
<dbReference type="EC" id="3.5.1.108" evidence="4 12"/>
<evidence type="ECO:0000256" key="10">
    <source>
        <dbReference type="ARBA" id="ARBA00023098"/>
    </source>
</evidence>
<comment type="cofactor">
    <cofactor evidence="1 12">
        <name>Zn(2+)</name>
        <dbReference type="ChEBI" id="CHEBI:29105"/>
    </cofactor>
</comment>
<name>A0ABX0VWK2_9RHOB</name>
<evidence type="ECO:0000256" key="6">
    <source>
        <dbReference type="ARBA" id="ARBA00022556"/>
    </source>
</evidence>
<reference evidence="13 14" key="1">
    <citation type="submission" date="2020-03" db="EMBL/GenBank/DDBJ databases">
        <title>Bacterial isolates of synthetic phycosphere.</title>
        <authorList>
            <person name="Fu H."/>
            <person name="Moran M.A."/>
        </authorList>
    </citation>
    <scope>NUCLEOTIDE SEQUENCE [LARGE SCALE GENOMIC DNA]</scope>
    <source>
        <strain evidence="13 14">HF1</strain>
    </source>
</reference>
<evidence type="ECO:0000256" key="11">
    <source>
        <dbReference type="ARBA" id="ARBA00024535"/>
    </source>
</evidence>
<dbReference type="Gene3D" id="3.30.1700.10">
    <property type="entry name" value="lpxc deacetylase, domain 2"/>
    <property type="match status" value="1"/>
</dbReference>